<protein>
    <submittedName>
        <fullName evidence="2">Uncharacterized protein</fullName>
    </submittedName>
</protein>
<evidence type="ECO:0000313" key="3">
    <source>
        <dbReference type="Proteomes" id="UP001442494"/>
    </source>
</evidence>
<name>A0ABV0JWT5_9CYAN</name>
<dbReference type="RefSeq" id="WP_190417129.1">
    <property type="nucleotide sequence ID" value="NZ_JAMPKK010000059.1"/>
</dbReference>
<organism evidence="2 3">
    <name type="scientific">Funiculus sociatus GB2-A5</name>
    <dbReference type="NCBI Taxonomy" id="2933946"/>
    <lineage>
        <taxon>Bacteria</taxon>
        <taxon>Bacillati</taxon>
        <taxon>Cyanobacteriota</taxon>
        <taxon>Cyanophyceae</taxon>
        <taxon>Coleofasciculales</taxon>
        <taxon>Coleofasciculaceae</taxon>
        <taxon>Funiculus</taxon>
    </lineage>
</organism>
<accession>A0ABV0JWT5</accession>
<sequence>MFNPQSPIPNPQFPIFPDCKPPTAAGGLAAAGAEAARQRGSRCLRRSQIRRRLAAELHASERPVRTHGARTVSEASRLSLVLGN</sequence>
<keyword evidence="3" id="KW-1185">Reference proteome</keyword>
<gene>
    <name evidence="2" type="ORF">NDI37_21840</name>
</gene>
<evidence type="ECO:0000313" key="2">
    <source>
        <dbReference type="EMBL" id="MEP0867097.1"/>
    </source>
</evidence>
<evidence type="ECO:0000256" key="1">
    <source>
        <dbReference type="SAM" id="MobiDB-lite"/>
    </source>
</evidence>
<reference evidence="2 3" key="1">
    <citation type="submission" date="2022-04" db="EMBL/GenBank/DDBJ databases">
        <title>Positive selection, recombination, and allopatry shape intraspecific diversity of widespread and dominant cyanobacteria.</title>
        <authorList>
            <person name="Wei J."/>
            <person name="Shu W."/>
            <person name="Hu C."/>
        </authorList>
    </citation>
    <scope>NUCLEOTIDE SEQUENCE [LARGE SCALE GENOMIC DNA]</scope>
    <source>
        <strain evidence="2 3">GB2-A5</strain>
    </source>
</reference>
<dbReference type="Proteomes" id="UP001442494">
    <property type="component" value="Unassembled WGS sequence"/>
</dbReference>
<proteinExistence type="predicted"/>
<comment type="caution">
    <text evidence="2">The sequence shown here is derived from an EMBL/GenBank/DDBJ whole genome shotgun (WGS) entry which is preliminary data.</text>
</comment>
<feature type="region of interest" description="Disordered" evidence="1">
    <location>
        <begin position="61"/>
        <end position="84"/>
    </location>
</feature>
<dbReference type="EMBL" id="JAMPKK010000059">
    <property type="protein sequence ID" value="MEP0867097.1"/>
    <property type="molecule type" value="Genomic_DNA"/>
</dbReference>